<evidence type="ECO:0000313" key="2">
    <source>
        <dbReference type="EMBL" id="TPG26019.1"/>
    </source>
</evidence>
<accession>A0A502DND9</accession>
<dbReference type="EMBL" id="RCZI01000004">
    <property type="protein sequence ID" value="TPG26019.1"/>
    <property type="molecule type" value="Genomic_DNA"/>
</dbReference>
<feature type="compositionally biased region" description="Basic and acidic residues" evidence="1">
    <location>
        <begin position="46"/>
        <end position="72"/>
    </location>
</feature>
<dbReference type="Proteomes" id="UP000319212">
    <property type="component" value="Unassembled WGS sequence"/>
</dbReference>
<dbReference type="RefSeq" id="WP_140843572.1">
    <property type="nucleotide sequence ID" value="NZ_RCZI01000004.1"/>
</dbReference>
<protein>
    <submittedName>
        <fullName evidence="2">Uncharacterized protein</fullName>
    </submittedName>
</protein>
<gene>
    <name evidence="2" type="ORF">EAH82_16635</name>
</gene>
<organism evidence="2 3">
    <name type="scientific">Variovorax guangxiensis</name>
    <dbReference type="NCBI Taxonomy" id="1775474"/>
    <lineage>
        <taxon>Bacteria</taxon>
        <taxon>Pseudomonadati</taxon>
        <taxon>Pseudomonadota</taxon>
        <taxon>Betaproteobacteria</taxon>
        <taxon>Burkholderiales</taxon>
        <taxon>Comamonadaceae</taxon>
        <taxon>Variovorax</taxon>
    </lineage>
</organism>
<reference evidence="2 3" key="1">
    <citation type="journal article" date="2019" name="Environ. Microbiol.">
        <title>Species interactions and distinct microbial communities in high Arctic permafrost affected cryosols are associated with the CH4 and CO2 gas fluxes.</title>
        <authorList>
            <person name="Altshuler I."/>
            <person name="Hamel J."/>
            <person name="Turney S."/>
            <person name="Magnuson E."/>
            <person name="Levesque R."/>
            <person name="Greer C."/>
            <person name="Whyte L.G."/>
        </authorList>
    </citation>
    <scope>NUCLEOTIDE SEQUENCE [LARGE SCALE GENOMIC DNA]</scope>
    <source>
        <strain evidence="2 3">S06.C</strain>
    </source>
</reference>
<evidence type="ECO:0000313" key="3">
    <source>
        <dbReference type="Proteomes" id="UP000319212"/>
    </source>
</evidence>
<dbReference type="AlphaFoldDB" id="A0A502DND9"/>
<evidence type="ECO:0000256" key="1">
    <source>
        <dbReference type="SAM" id="MobiDB-lite"/>
    </source>
</evidence>
<dbReference type="OrthoDB" id="8911952at2"/>
<proteinExistence type="predicted"/>
<feature type="region of interest" description="Disordered" evidence="1">
    <location>
        <begin position="1"/>
        <end position="72"/>
    </location>
</feature>
<sequence>MSRDNQIGSSGDGTRPTTSGGIDNIGAGEKFTGKQTPGGDVAGPAPKERMSDKRTDARNAKHDDLDEFGMHE</sequence>
<comment type="caution">
    <text evidence="2">The sequence shown here is derived from an EMBL/GenBank/DDBJ whole genome shotgun (WGS) entry which is preliminary data.</text>
</comment>
<name>A0A502DND9_9BURK</name>